<dbReference type="SUPFAM" id="SSF48403">
    <property type="entry name" value="Ankyrin repeat"/>
    <property type="match status" value="1"/>
</dbReference>
<organism evidence="4 5">
    <name type="scientific">Propioniciclava coleopterorum</name>
    <dbReference type="NCBI Taxonomy" id="2714937"/>
    <lineage>
        <taxon>Bacteria</taxon>
        <taxon>Bacillati</taxon>
        <taxon>Actinomycetota</taxon>
        <taxon>Actinomycetes</taxon>
        <taxon>Propionibacteriales</taxon>
        <taxon>Propionibacteriaceae</taxon>
        <taxon>Propioniciclava</taxon>
    </lineage>
</organism>
<gene>
    <name evidence="4" type="ORF">G7070_09665</name>
</gene>
<dbReference type="KEGG" id="prv:G7070_09665"/>
<dbReference type="AlphaFoldDB" id="A0A6G7Y6N8"/>
<dbReference type="PANTHER" id="PTHR24171">
    <property type="entry name" value="ANKYRIN REPEAT DOMAIN-CONTAINING PROTEIN 39-RELATED"/>
    <property type="match status" value="1"/>
</dbReference>
<keyword evidence="2 3" id="KW-0040">ANK repeat</keyword>
<dbReference type="EMBL" id="CP049865">
    <property type="protein sequence ID" value="QIK72482.1"/>
    <property type="molecule type" value="Genomic_DNA"/>
</dbReference>
<keyword evidence="1" id="KW-0677">Repeat</keyword>
<dbReference type="InterPro" id="IPR002110">
    <property type="entry name" value="Ankyrin_rpt"/>
</dbReference>
<evidence type="ECO:0000256" key="2">
    <source>
        <dbReference type="ARBA" id="ARBA00023043"/>
    </source>
</evidence>
<dbReference type="Gene3D" id="1.25.40.20">
    <property type="entry name" value="Ankyrin repeat-containing domain"/>
    <property type="match status" value="1"/>
</dbReference>
<protein>
    <submittedName>
        <fullName evidence="4">Ankyrin repeat domain-containing protein</fullName>
    </submittedName>
</protein>
<feature type="repeat" description="ANK" evidence="3">
    <location>
        <begin position="45"/>
        <end position="77"/>
    </location>
</feature>
<evidence type="ECO:0000313" key="5">
    <source>
        <dbReference type="Proteomes" id="UP000501058"/>
    </source>
</evidence>
<dbReference type="RefSeq" id="WP_166233556.1">
    <property type="nucleotide sequence ID" value="NZ_CP049865.1"/>
</dbReference>
<evidence type="ECO:0000313" key="4">
    <source>
        <dbReference type="EMBL" id="QIK72482.1"/>
    </source>
</evidence>
<dbReference type="PANTHER" id="PTHR24171:SF9">
    <property type="entry name" value="ANKYRIN REPEAT DOMAIN-CONTAINING PROTEIN 39"/>
    <property type="match status" value="1"/>
</dbReference>
<proteinExistence type="predicted"/>
<dbReference type="Proteomes" id="UP000501058">
    <property type="component" value="Chromosome"/>
</dbReference>
<dbReference type="Pfam" id="PF12796">
    <property type="entry name" value="Ank_2"/>
    <property type="match status" value="1"/>
</dbReference>
<evidence type="ECO:0000256" key="3">
    <source>
        <dbReference type="PROSITE-ProRule" id="PRU00023"/>
    </source>
</evidence>
<accession>A0A6G7Y6N8</accession>
<dbReference type="PROSITE" id="PS50088">
    <property type="entry name" value="ANK_REPEAT"/>
    <property type="match status" value="1"/>
</dbReference>
<dbReference type="PROSITE" id="PS50297">
    <property type="entry name" value="ANK_REP_REGION"/>
    <property type="match status" value="1"/>
</dbReference>
<evidence type="ECO:0000256" key="1">
    <source>
        <dbReference type="ARBA" id="ARBA00022737"/>
    </source>
</evidence>
<sequence length="126" mass="12887">MTDIPDGTDPAALANWLFDLARQGDAARLGAYVDAGAPVDLTDADGNTLLMLAAYHDQAATVAELIARGADVNAPNHRGQTPLAGAVFKQADDVIAALREAGADPDAGTPTARATAAMFGRPDLFA</sequence>
<keyword evidence="5" id="KW-1185">Reference proteome</keyword>
<reference evidence="4 5" key="1">
    <citation type="submission" date="2020-03" db="EMBL/GenBank/DDBJ databases">
        <title>Propioniciclava sp. nov., isolated from Hydrophilus acuminatus.</title>
        <authorList>
            <person name="Hyun D.-W."/>
            <person name="Bae J.-W."/>
        </authorList>
    </citation>
    <scope>NUCLEOTIDE SEQUENCE [LARGE SCALE GENOMIC DNA]</scope>
    <source>
        <strain evidence="4 5">HDW11</strain>
    </source>
</reference>
<dbReference type="SMART" id="SM00248">
    <property type="entry name" value="ANK"/>
    <property type="match status" value="2"/>
</dbReference>
<dbReference type="InterPro" id="IPR036770">
    <property type="entry name" value="Ankyrin_rpt-contain_sf"/>
</dbReference>
<name>A0A6G7Y6N8_9ACTN</name>